<dbReference type="PANTHER" id="PTHR21581:SF6">
    <property type="entry name" value="TRAFFICKING PROTEIN PARTICLE COMPLEX SUBUNIT 12"/>
    <property type="match status" value="1"/>
</dbReference>
<sequence length="381" mass="43169">MDPADPDQASPNPAATVVVSAIDDPLNNPYGSLNDHCHDLATLQDLACRGAWRSVLDKVGHARSLSLLTKPHEHLVYLTFNVLALTKLRRFSDASNEFNTVLEGDDFESSQYLYETYPNHYPNSSGSMVPFALRWIHAHLPSTLGQRQHALDRLYSLLDFIRSKKLNPNPETKPRSKVSEGLWRKRECFVMNTIISYHLSQKDFKVCLDLLKELIGKRECGKDPFLLSKFGYVQMQYGDVEGAKKTFQAVQDMVESEEGGDVRMKNLVSRNTALIYILGKDYGSAVRQYEECIERDRGMDIVALNNKALCLMYLRDLSDGIKVLENGLERVPTLALNETVVVNLCSMYELAYVNHVDIKRTLNNWIARVAPDDFDSACTRI</sequence>
<organism evidence="1 2">
    <name type="scientific">Cuscuta campestris</name>
    <dbReference type="NCBI Taxonomy" id="132261"/>
    <lineage>
        <taxon>Eukaryota</taxon>
        <taxon>Viridiplantae</taxon>
        <taxon>Streptophyta</taxon>
        <taxon>Embryophyta</taxon>
        <taxon>Tracheophyta</taxon>
        <taxon>Spermatophyta</taxon>
        <taxon>Magnoliopsida</taxon>
        <taxon>eudicotyledons</taxon>
        <taxon>Gunneridae</taxon>
        <taxon>Pentapetalae</taxon>
        <taxon>asterids</taxon>
        <taxon>lamiids</taxon>
        <taxon>Solanales</taxon>
        <taxon>Convolvulaceae</taxon>
        <taxon>Cuscuteae</taxon>
        <taxon>Cuscuta</taxon>
        <taxon>Cuscuta subgen. Grammica</taxon>
        <taxon>Cuscuta sect. Cleistogrammica</taxon>
    </lineage>
</organism>
<name>A0A484M4H5_9ASTE</name>
<reference evidence="1 2" key="1">
    <citation type="submission" date="2018-04" db="EMBL/GenBank/DDBJ databases">
        <authorList>
            <person name="Vogel A."/>
        </authorList>
    </citation>
    <scope>NUCLEOTIDE SEQUENCE [LARGE SCALE GENOMIC DNA]</scope>
</reference>
<keyword evidence="2" id="KW-1185">Reference proteome</keyword>
<evidence type="ECO:0008006" key="3">
    <source>
        <dbReference type="Google" id="ProtNLM"/>
    </source>
</evidence>
<dbReference type="InterPro" id="IPR011990">
    <property type="entry name" value="TPR-like_helical_dom_sf"/>
</dbReference>
<dbReference type="Gene3D" id="1.25.40.10">
    <property type="entry name" value="Tetratricopeptide repeat domain"/>
    <property type="match status" value="1"/>
</dbReference>
<dbReference type="AlphaFoldDB" id="A0A484M4H5"/>
<dbReference type="PANTHER" id="PTHR21581">
    <property type="entry name" value="D-ALANYL-D-ALANINE CARBOXYPEPTIDASE"/>
    <property type="match status" value="1"/>
</dbReference>
<dbReference type="SUPFAM" id="SSF48452">
    <property type="entry name" value="TPR-like"/>
    <property type="match status" value="1"/>
</dbReference>
<gene>
    <name evidence="1" type="ORF">CCAM_LOCUS25273</name>
</gene>
<dbReference type="InterPro" id="IPR019734">
    <property type="entry name" value="TPR_rpt"/>
</dbReference>
<accession>A0A484M4H5</accession>
<evidence type="ECO:0000313" key="1">
    <source>
        <dbReference type="EMBL" id="VFQ83497.1"/>
    </source>
</evidence>
<evidence type="ECO:0000313" key="2">
    <source>
        <dbReference type="Proteomes" id="UP000595140"/>
    </source>
</evidence>
<proteinExistence type="predicted"/>
<dbReference type="Proteomes" id="UP000595140">
    <property type="component" value="Unassembled WGS sequence"/>
</dbReference>
<dbReference type="SMART" id="SM00028">
    <property type="entry name" value="TPR"/>
    <property type="match status" value="3"/>
</dbReference>
<dbReference type="OrthoDB" id="428342at2759"/>
<protein>
    <recommendedName>
        <fullName evidence="3">Trafficking protein particle complex subunit 12</fullName>
    </recommendedName>
</protein>
<dbReference type="EMBL" id="OOIL02002582">
    <property type="protein sequence ID" value="VFQ83497.1"/>
    <property type="molecule type" value="Genomic_DNA"/>
</dbReference>